<dbReference type="STRING" id="754436.JCM19237_1912"/>
<dbReference type="PANTHER" id="PTHR30302:SF1">
    <property type="entry name" value="HYDROGENASE 2 MATURATION PROTEASE"/>
    <property type="match status" value="1"/>
</dbReference>
<organism evidence="5 6">
    <name type="scientific">Photobacterium aphoticum</name>
    <dbReference type="NCBI Taxonomy" id="754436"/>
    <lineage>
        <taxon>Bacteria</taxon>
        <taxon>Pseudomonadati</taxon>
        <taxon>Pseudomonadota</taxon>
        <taxon>Gammaproteobacteria</taxon>
        <taxon>Vibrionales</taxon>
        <taxon>Vibrionaceae</taxon>
        <taxon>Photobacterium</taxon>
    </lineage>
</organism>
<dbReference type="NCBIfam" id="TIGR00072">
    <property type="entry name" value="hydrog_prot"/>
    <property type="match status" value="1"/>
</dbReference>
<keyword evidence="4" id="KW-0378">Hydrolase</keyword>
<comment type="similarity">
    <text evidence="1">Belongs to the peptidase A31 family.</text>
</comment>
<evidence type="ECO:0000313" key="5">
    <source>
        <dbReference type="EMBL" id="GAL06267.1"/>
    </source>
</evidence>
<evidence type="ECO:0000256" key="4">
    <source>
        <dbReference type="ARBA" id="ARBA00022801"/>
    </source>
</evidence>
<dbReference type="GO" id="GO:0016485">
    <property type="term" value="P:protein processing"/>
    <property type="evidence" value="ECO:0007669"/>
    <property type="project" value="TreeGrafter"/>
</dbReference>
<proteinExistence type="inferred from homology"/>
<dbReference type="PANTHER" id="PTHR30302">
    <property type="entry name" value="HYDROGENASE 1 MATURATION PROTEASE"/>
    <property type="match status" value="1"/>
</dbReference>
<protein>
    <submittedName>
        <fullName evidence="5">Hydrogenase maturation protease</fullName>
    </submittedName>
</protein>
<gene>
    <name evidence="5" type="ORF">JCM19237_1912</name>
</gene>
<evidence type="ECO:0000256" key="1">
    <source>
        <dbReference type="ARBA" id="ARBA00006814"/>
    </source>
</evidence>
<reference evidence="5 6" key="1">
    <citation type="journal article" date="2014" name="Genome Announc.">
        <title>Draft Genome Sequences of Two Vibrionaceae Species, Vibrio ponticus C121 and Photobacterium aphoticum C119, Isolated as Coral Reef Microbiota.</title>
        <authorList>
            <person name="Al-saari N."/>
            <person name="Meirelles P.M."/>
            <person name="Mino S."/>
            <person name="Suda W."/>
            <person name="Oshima K."/>
            <person name="Hattori M."/>
            <person name="Ohkuma M."/>
            <person name="Thompson F.L."/>
            <person name="Gomez-Gil B."/>
            <person name="Sawabe T."/>
            <person name="Sawabe T."/>
        </authorList>
    </citation>
    <scope>NUCLEOTIDE SEQUENCE [LARGE SCALE GENOMIC DNA]</scope>
    <source>
        <strain evidence="5 6">JCM 19237</strain>
    </source>
</reference>
<evidence type="ECO:0000313" key="6">
    <source>
        <dbReference type="Proteomes" id="UP000029227"/>
    </source>
</evidence>
<dbReference type="Gene3D" id="3.40.50.1450">
    <property type="entry name" value="HybD-like"/>
    <property type="match status" value="1"/>
</dbReference>
<name>A0A090RFC4_9GAMM</name>
<dbReference type="CDD" id="cd06062">
    <property type="entry name" value="H2MP_MemB-H2up"/>
    <property type="match status" value="1"/>
</dbReference>
<dbReference type="PRINTS" id="PR00446">
    <property type="entry name" value="HYDRGNUPTAKE"/>
</dbReference>
<dbReference type="AlphaFoldDB" id="A0A090RFC4"/>
<evidence type="ECO:0000256" key="2">
    <source>
        <dbReference type="ARBA" id="ARBA00022670"/>
    </source>
</evidence>
<dbReference type="GO" id="GO:0008047">
    <property type="term" value="F:enzyme activator activity"/>
    <property type="evidence" value="ECO:0007669"/>
    <property type="project" value="InterPro"/>
</dbReference>
<sequence length="190" mass="20869">MKILLLGIGNVLYADEGVGVHFVNYIAENYRFSHPEHQIDTMDGGTLAQGLTPILARYDHLIVVDTVNAAGAKPGQVYYFNFDNAPPEIDWQGSAHEVEMLQTLIMMEMVGDRPDTWILGMVPTVLEPMHLGLTTQIQAGIPLMEQTLLNHLQGLGITCQRVANVDITTLIPDSFKAHANKHDSSCCGEA</sequence>
<dbReference type="Proteomes" id="UP000029227">
    <property type="component" value="Unassembled WGS sequence"/>
</dbReference>
<dbReference type="GO" id="GO:0004190">
    <property type="term" value="F:aspartic-type endopeptidase activity"/>
    <property type="evidence" value="ECO:0007669"/>
    <property type="project" value="UniProtKB-KW"/>
</dbReference>
<keyword evidence="3" id="KW-0064">Aspartyl protease</keyword>
<evidence type="ECO:0000256" key="3">
    <source>
        <dbReference type="ARBA" id="ARBA00022750"/>
    </source>
</evidence>
<accession>A0A090RFC4</accession>
<dbReference type="eggNOG" id="COG0680">
    <property type="taxonomic scope" value="Bacteria"/>
</dbReference>
<dbReference type="Pfam" id="PF01750">
    <property type="entry name" value="HycI"/>
    <property type="match status" value="1"/>
</dbReference>
<dbReference type="InterPro" id="IPR000671">
    <property type="entry name" value="Peptidase_A31"/>
</dbReference>
<comment type="caution">
    <text evidence="5">The sequence shown here is derived from an EMBL/GenBank/DDBJ whole genome shotgun (WGS) entry which is preliminary data.</text>
</comment>
<dbReference type="InterPro" id="IPR023430">
    <property type="entry name" value="Pept_HybD-like_dom_sf"/>
</dbReference>
<dbReference type="EMBL" id="BBMN01000010">
    <property type="protein sequence ID" value="GAL06267.1"/>
    <property type="molecule type" value="Genomic_DNA"/>
</dbReference>
<keyword evidence="2 5" id="KW-0645">Protease</keyword>
<dbReference type="SUPFAM" id="SSF53163">
    <property type="entry name" value="HybD-like"/>
    <property type="match status" value="1"/>
</dbReference>